<feature type="compositionally biased region" description="Polar residues" evidence="4">
    <location>
        <begin position="596"/>
        <end position="609"/>
    </location>
</feature>
<dbReference type="PANTHER" id="PTHR39942:SF1">
    <property type="entry name" value="BCDNA.LD26519-RELATED"/>
    <property type="match status" value="1"/>
</dbReference>
<feature type="compositionally biased region" description="Polar residues" evidence="4">
    <location>
        <begin position="1028"/>
        <end position="1044"/>
    </location>
</feature>
<evidence type="ECO:0000256" key="3">
    <source>
        <dbReference type="ARBA" id="ARBA00022833"/>
    </source>
</evidence>
<sequence>GYGHKIVKNFNGRTRLYFDDNLYVRESSRTDATGAVVVLWRCRRNYDMCGVKALQYEDGLVEVLGEHDHSSIKATLKIPENVTGTTAYDMLPTVKGGETMLLGGNRYVKAYCRPNGMSLWRCVGSGGVICRAKVTMSADGVAYVARNATHLHGKPKSVKNMAPKMVENSVSSPRIRAIKADESVDKKLYCRSAGSTESDASTPCTTICKPDKTVRKAYDKGVPAAANVAPSQTVKPSAKSQPMRNYRVIRNKKGNKALVHAGYRYCRVRTRLDGSVSWVCKINKKTCRVPVYEHPDGRLEWTSHRRHNHGPTDPIDPPKKVPPQLSPPAPVPAPAPVSGGKRTAYHIDDDTFVNNEWFFVRNHKNGTTLIHAGHRYHKKGIRVNDTSLWRCAQANHGCRAAIVLHPDETIAKFDDIDHTHPPPNTAMEEMEVIVGDPDESMERNNTSNIADSAEPELSLVHFNGCIEEQDDPEANMRSLLNTMLLDVSDDATNRSTEKVMVPAAKAHLKYVTNRRHTKSLVFRGYRYARASMGVRADGSVRWSCQMNKKTCRVSVRVLKDGSVEINEQQKHNHAQLPEDRESNNGENDDYDAYEPNDTNASICNDDTSNSADESDDSEAEAGTHYFALNRSNGKSLIFQRNRFSRENARPDGSTIWRCMVRSDCLVKVVLQRNNTCVLYRDAAHNHPPLDVLPPPLHLPVKRVAAKLIVKGDMLVYKHNRMKKTKSFSDGTALFKCTEAPGCTGIVKIRYEETEYGASSPVVVFDMAHNHPNVLVADAGGKSKRKSPVKMLKYSPTDGGNNGKAYQLFKNDRGHVSLVYKGYRFSLGNLNAKGDSSWKCRANRMCNAYVSFTKDGHVLPNAGKGEPKVMPHNHPINGEYIEGAVPLVLDQLHPPAHDLSQFVSNWLRGLYKSELGGKGKASAKSTTIQHSSNERKHTIYHRNFSYKLQTTKNGREFWRCTMFKARACRAGLFCTNNGTIIQYENGRAHNHEPSSKPLTASIGQQSNSPRKSFLSGGAKEKANDGAYSPLSQAQHNKSIKRSQSALPFEEQSTDETVAPTYQIVKRDGIDTLHYERHRYAVSFSSKREDAANGKEPKRWRCCLWNSRHQCPVELTISPTDEIHFVTDPTHNHRPPPPESQETLDRQSVVASSATKGTKKYELMGRSQKTVFYKGHKFSWKEEGNGTTYYRCMCHSTHDCAVTVKIDVNGMLYECSTVSHNHSPTLDMSADSVPLAPKRMTERNLASRQTRLEQCSATGSSDYRFVRSCLGNSMIFEGHRYWLHSKLSCGLNVYRCRYQKQKDCSGSVYMDANTRLLYHRYDAEHSHEPLAEDALAGLEQDTTNTSLNVSELNVSSGGGGGGAHGDDIDERELDTSSSSTNNNLHQSATIVPKKEVIVTQDYSFMKDSLSKNQLFYDQYVFEMVPLQYRKNGDKFYGCLFADCPSAVKLLASGGLDISNPIHHTHERPDLTDYRDVGRGSSDFLTLFSNTAFGTKPMIRFEGYDYCASTVLKPLQDDTKLYHCQEKNRAAGRCSATLEMLPNGRVIATGTHHHPKPNQTETDDSKETAQSKIIVLGGRSYVYLETQADGTSVWRCTDDP</sequence>
<feature type="domain" description="FLYWCH-type" evidence="5">
    <location>
        <begin position="359"/>
        <end position="420"/>
    </location>
</feature>
<keyword evidence="2" id="KW-0863">Zinc-finger</keyword>
<dbReference type="Gene3D" id="2.20.25.240">
    <property type="match status" value="10"/>
</dbReference>
<dbReference type="GO" id="GO:0008270">
    <property type="term" value="F:zinc ion binding"/>
    <property type="evidence" value="ECO:0007669"/>
    <property type="project" value="UniProtKB-KW"/>
</dbReference>
<keyword evidence="1" id="KW-0479">Metal-binding</keyword>
<keyword evidence="7" id="KW-1185">Reference proteome</keyword>
<feature type="region of interest" description="Disordered" evidence="4">
    <location>
        <begin position="300"/>
        <end position="338"/>
    </location>
</feature>
<dbReference type="EnsemblMetazoa" id="AMAM011277-RA">
    <property type="protein sequence ID" value="AMAM011277-PA"/>
    <property type="gene ID" value="AMAM011277"/>
</dbReference>
<feature type="domain" description="FLYWCH-type" evidence="5">
    <location>
        <begin position="931"/>
        <end position="990"/>
    </location>
</feature>
<feature type="compositionally biased region" description="Pro residues" evidence="4">
    <location>
        <begin position="320"/>
        <end position="335"/>
    </location>
</feature>
<feature type="region of interest" description="Disordered" evidence="4">
    <location>
        <begin position="1127"/>
        <end position="1154"/>
    </location>
</feature>
<evidence type="ECO:0000256" key="4">
    <source>
        <dbReference type="SAM" id="MobiDB-lite"/>
    </source>
</evidence>
<dbReference type="Pfam" id="PF04500">
    <property type="entry name" value="FLYWCH"/>
    <property type="match status" value="5"/>
</dbReference>
<dbReference type="Proteomes" id="UP000075901">
    <property type="component" value="Unassembled WGS sequence"/>
</dbReference>
<dbReference type="VEuPathDB" id="VectorBase:AMAM011277"/>
<evidence type="ECO:0000313" key="7">
    <source>
        <dbReference type="Proteomes" id="UP000075901"/>
    </source>
</evidence>
<reference evidence="6" key="2">
    <citation type="submission" date="2020-05" db="UniProtKB">
        <authorList>
            <consortium name="EnsemblMetazoa"/>
        </authorList>
    </citation>
    <scope>IDENTIFICATION</scope>
    <source>
        <strain evidence="6">maculatus3</strain>
    </source>
</reference>
<feature type="region of interest" description="Disordered" evidence="4">
    <location>
        <begin position="1347"/>
        <end position="1384"/>
    </location>
</feature>
<reference evidence="7" key="1">
    <citation type="submission" date="2013-09" db="EMBL/GenBank/DDBJ databases">
        <title>The Genome Sequence of Anopheles maculatus species B.</title>
        <authorList>
            <consortium name="The Broad Institute Genomics Platform"/>
            <person name="Neafsey D.E."/>
            <person name="Besansky N."/>
            <person name="Howell P."/>
            <person name="Walton C."/>
            <person name="Young S.K."/>
            <person name="Zeng Q."/>
            <person name="Gargeya S."/>
            <person name="Fitzgerald M."/>
            <person name="Haas B."/>
            <person name="Abouelleil A."/>
            <person name="Allen A.W."/>
            <person name="Alvarado L."/>
            <person name="Arachchi H.M."/>
            <person name="Berlin A.M."/>
            <person name="Chapman S.B."/>
            <person name="Gainer-Dewar J."/>
            <person name="Goldberg J."/>
            <person name="Griggs A."/>
            <person name="Gujja S."/>
            <person name="Hansen M."/>
            <person name="Howarth C."/>
            <person name="Imamovic A."/>
            <person name="Ireland A."/>
            <person name="Larimer J."/>
            <person name="McCowan C."/>
            <person name="Murphy C."/>
            <person name="Pearson M."/>
            <person name="Poon T.W."/>
            <person name="Priest M."/>
            <person name="Roberts A."/>
            <person name="Saif S."/>
            <person name="Shea T."/>
            <person name="Sisk P."/>
            <person name="Sykes S."/>
            <person name="Wortman J."/>
            <person name="Nusbaum C."/>
            <person name="Birren B."/>
        </authorList>
    </citation>
    <scope>NUCLEOTIDE SEQUENCE [LARGE SCALE GENOMIC DNA]</scope>
    <source>
        <strain evidence="7">maculatus3</strain>
    </source>
</reference>
<dbReference type="PANTHER" id="PTHR39942">
    <property type="entry name" value="BCDNA.LD26519-RELATED"/>
    <property type="match status" value="1"/>
</dbReference>
<name>A0A182SQA8_9DIPT</name>
<feature type="region of interest" description="Disordered" evidence="4">
    <location>
        <begin position="1544"/>
        <end position="1566"/>
    </location>
</feature>
<evidence type="ECO:0000259" key="5">
    <source>
        <dbReference type="Pfam" id="PF04500"/>
    </source>
</evidence>
<organism evidence="6 7">
    <name type="scientific">Anopheles maculatus</name>
    <dbReference type="NCBI Taxonomy" id="74869"/>
    <lineage>
        <taxon>Eukaryota</taxon>
        <taxon>Metazoa</taxon>
        <taxon>Ecdysozoa</taxon>
        <taxon>Arthropoda</taxon>
        <taxon>Hexapoda</taxon>
        <taxon>Insecta</taxon>
        <taxon>Pterygota</taxon>
        <taxon>Neoptera</taxon>
        <taxon>Endopterygota</taxon>
        <taxon>Diptera</taxon>
        <taxon>Nematocera</taxon>
        <taxon>Culicoidea</taxon>
        <taxon>Culicidae</taxon>
        <taxon>Anophelinae</taxon>
        <taxon>Anopheles</taxon>
        <taxon>Anopheles maculatus group</taxon>
    </lineage>
</organism>
<feature type="domain" description="FLYWCH-type" evidence="5">
    <location>
        <begin position="629"/>
        <end position="686"/>
    </location>
</feature>
<proteinExistence type="predicted"/>
<dbReference type="InterPro" id="IPR007588">
    <property type="entry name" value="Znf_FLYWCH"/>
</dbReference>
<evidence type="ECO:0000256" key="1">
    <source>
        <dbReference type="ARBA" id="ARBA00022723"/>
    </source>
</evidence>
<feature type="domain" description="FLYWCH-type" evidence="5">
    <location>
        <begin position="1065"/>
        <end position="1131"/>
    </location>
</feature>
<feature type="domain" description="FLYWCH-type" evidence="5">
    <location>
        <begin position="510"/>
        <end position="573"/>
    </location>
</feature>
<accession>A0A182SQA8</accession>
<protein>
    <recommendedName>
        <fullName evidence="5">FLYWCH-type domain-containing protein</fullName>
    </recommendedName>
</protein>
<feature type="region of interest" description="Disordered" evidence="4">
    <location>
        <begin position="562"/>
        <end position="620"/>
    </location>
</feature>
<keyword evidence="3" id="KW-0862">Zinc</keyword>
<feature type="compositionally biased region" description="Basic and acidic residues" evidence="4">
    <location>
        <begin position="562"/>
        <end position="583"/>
    </location>
</feature>
<feature type="region of interest" description="Disordered" evidence="4">
    <location>
        <begin position="986"/>
        <end position="1054"/>
    </location>
</feature>
<evidence type="ECO:0000256" key="2">
    <source>
        <dbReference type="ARBA" id="ARBA00022771"/>
    </source>
</evidence>
<feature type="compositionally biased region" description="Polar residues" evidence="4">
    <location>
        <begin position="995"/>
        <end position="1009"/>
    </location>
</feature>
<evidence type="ECO:0000313" key="6">
    <source>
        <dbReference type="EnsemblMetazoa" id="AMAM011277-PA"/>
    </source>
</evidence>